<keyword evidence="5" id="KW-1185">Reference proteome</keyword>
<dbReference type="Gene3D" id="3.60.10.10">
    <property type="entry name" value="Endonuclease/exonuclease/phosphatase"/>
    <property type="match status" value="1"/>
</dbReference>
<keyword evidence="1" id="KW-0378">Hydrolase</keyword>
<evidence type="ECO:0000313" key="4">
    <source>
        <dbReference type="EMBL" id="NJP45398.1"/>
    </source>
</evidence>
<dbReference type="InterPro" id="IPR058094">
    <property type="entry name" value="Ig-like_OmpL47-like"/>
</dbReference>
<feature type="domain" description="Chitin-binding type-3" evidence="3">
    <location>
        <begin position="1185"/>
        <end position="1228"/>
    </location>
</feature>
<comment type="caution">
    <text evidence="4">The sequence shown here is derived from an EMBL/GenBank/DDBJ whole genome shotgun (WGS) entry which is preliminary data.</text>
</comment>
<dbReference type="Gene3D" id="2.60.120.200">
    <property type="match status" value="1"/>
</dbReference>
<sequence>MRLTTRLAVAAAAALAVLGAPLATGTAAASPAPAAAPTTTAAGTVPDASVLDVDFAAGTPADRAQNLAATTKGAPQITRDHTLRTKAATFNGTADAYTYPFAAQWSKLTGGFSVECRFRWNGAAIPATGQRAICSNAQSGGADLQIDSGQLAFSVNVGGYKYTHAPIVPGIWYDAVATWDGQNVRLYVDGDLASTTAAAGALTAPAAGAQNWTLGADSAGSGGIETPSPVSIATAHVWDSVLSAGQIAAFVAQNTAPPAGAPDCTGYDKSLADAAGAATGTVVLDEDFADPHAADCWNQAAGSAPWQVTGGRLTGDSPAAGDQPVLTFGPHLDDYLLKATARFDSALTPTDPWLGLVADASPDGVRPYPVFALRTGTTAADGVRAMTVGPTSTAVLKSAPYTSDLGTGKDVDLALEVHGTLASLYVNGALVLAGVGVPRTATGVTGLTADSAAVSFDDVSVTKLGPLGTAGFMTDTFHLPAVPVSGAVHQPLAGLWSTGWVAQGKVPVTFTKAGGDSWLDVTADGVVTGTAPAELPQDDGAITVSATDGSTTAQILVQVPVAAAGAAPQLQSASWNAWDGGAHVTDAVAKNVAVIATQGIGVVAFQDGGGTMATKVGAALGWHAYAAGDLGVVSAYPIAGAGRIAPTGTAPAAAVTLDVDGTPVRVWDAHLDEADYGPYRACFDGATDLAAHERTTTRHAQAEAIAQEMAGDLAGDAPVLLLGDLASPSAADWTAGTSDAHCGAGAVDWPVPDVLAGAGLTDSYRVANPDPAADPGTTWSPVTPVHAGGKDEPQDRIDYVYYAGDGVHVEEAHALTVGWPSPDDVADNSWASDHAAAVTTFTLGDGTTAPPAELPVVTVAQRTLAYQVGHGPAGTAAFLTAAGASADPAGAVIDADLTDVDFGTPGWYTALLTATSGRYVSHAVAVTVRVAPVPGLTLSADTATFAVGDTVDEPAVLARLEPVLDVPGAVDVDLAGVNAWVPARYPVTVTATDQWGFTATRPATVAVVGTPDTTAPDLTLTLDPAAPDGRAGWYVTAPSLTAAATDDEGVPPAVTYRVNGGTWAPYQGPLTPGDGTWTYDVRATDRAGNATGKQIVVRADRTAPATTAAVKAGATGTAPATVTLTAADATSGVASTEYRVGDAGWTRYTGPFTVPPAGTDQSVAYRSTDTAGNAEQPRELLLPAPAAWAAAAVYTTGRTVSYQGRLYLASWWTQGQRPGDPDGPWQEIATSPDGTAVWTASRIFQSGDTATYHGTTYKAKWYTRNQAPGDPNGPWAVVR</sequence>
<gene>
    <name evidence="4" type="ORF">HCN08_18610</name>
</gene>
<keyword evidence="2" id="KW-0732">Signal</keyword>
<protein>
    <recommendedName>
        <fullName evidence="3">Chitin-binding type-3 domain-containing protein</fullName>
    </recommendedName>
</protein>
<accession>A0ABX0ZV84</accession>
<dbReference type="InterPro" id="IPR036573">
    <property type="entry name" value="CBM_sf_5/12"/>
</dbReference>
<evidence type="ECO:0000256" key="2">
    <source>
        <dbReference type="SAM" id="SignalP"/>
    </source>
</evidence>
<evidence type="ECO:0000313" key="5">
    <source>
        <dbReference type="Proteomes" id="UP000734511"/>
    </source>
</evidence>
<feature type="chain" id="PRO_5046757244" description="Chitin-binding type-3 domain-containing protein" evidence="2">
    <location>
        <begin position="30"/>
        <end position="1279"/>
    </location>
</feature>
<dbReference type="Gene3D" id="2.60.120.560">
    <property type="entry name" value="Exo-inulinase, domain 1"/>
    <property type="match status" value="1"/>
</dbReference>
<dbReference type="SUPFAM" id="SSF56219">
    <property type="entry name" value="DNase I-like"/>
    <property type="match status" value="1"/>
</dbReference>
<feature type="domain" description="Chitin-binding type-3" evidence="3">
    <location>
        <begin position="1235"/>
        <end position="1278"/>
    </location>
</feature>
<dbReference type="Gene3D" id="2.60.40.10">
    <property type="entry name" value="Immunoglobulins"/>
    <property type="match status" value="1"/>
</dbReference>
<dbReference type="SMART" id="SM00495">
    <property type="entry name" value="ChtBD3"/>
    <property type="match status" value="2"/>
</dbReference>
<dbReference type="SUPFAM" id="SSF49899">
    <property type="entry name" value="Concanavalin A-like lectins/glucanases"/>
    <property type="match status" value="1"/>
</dbReference>
<dbReference type="CDD" id="cd12215">
    <property type="entry name" value="ChiC_BD"/>
    <property type="match status" value="2"/>
</dbReference>
<dbReference type="EMBL" id="JAATEJ010000014">
    <property type="protein sequence ID" value="NJP45398.1"/>
    <property type="molecule type" value="Genomic_DNA"/>
</dbReference>
<dbReference type="Gene3D" id="2.10.10.20">
    <property type="entry name" value="Carbohydrate-binding module superfamily 5/12"/>
    <property type="match status" value="2"/>
</dbReference>
<dbReference type="InterPro" id="IPR013320">
    <property type="entry name" value="ConA-like_dom_sf"/>
</dbReference>
<dbReference type="Proteomes" id="UP000734511">
    <property type="component" value="Unassembled WGS sequence"/>
</dbReference>
<feature type="signal peptide" evidence="2">
    <location>
        <begin position="1"/>
        <end position="29"/>
    </location>
</feature>
<proteinExistence type="predicted"/>
<name>A0ABX0ZV84_9ACTN</name>
<evidence type="ECO:0000259" key="3">
    <source>
        <dbReference type="SMART" id="SM00495"/>
    </source>
</evidence>
<reference evidence="4 5" key="1">
    <citation type="submission" date="2020-03" db="EMBL/GenBank/DDBJ databases">
        <title>WGS of actinomycetes isolated from Thailand.</title>
        <authorList>
            <person name="Thawai C."/>
        </authorList>
    </citation>
    <scope>NUCLEOTIDE SEQUENCE [LARGE SCALE GENOMIC DNA]</scope>
    <source>
        <strain evidence="4 5">PRB2-1</strain>
    </source>
</reference>
<dbReference type="Pfam" id="PF13385">
    <property type="entry name" value="Laminin_G_3"/>
    <property type="match status" value="1"/>
</dbReference>
<dbReference type="PANTHER" id="PTHR41349">
    <property type="match status" value="1"/>
</dbReference>
<dbReference type="InterPro" id="IPR003610">
    <property type="entry name" value="CBM5/12"/>
</dbReference>
<dbReference type="PANTHER" id="PTHR41349:SF1">
    <property type="entry name" value="PROTEIN CBG08683"/>
    <property type="match status" value="1"/>
</dbReference>
<dbReference type="RefSeq" id="WP_167984250.1">
    <property type="nucleotide sequence ID" value="NZ_JAATEJ010000014.1"/>
</dbReference>
<dbReference type="SUPFAM" id="SSF51055">
    <property type="entry name" value="Carbohydrate binding domain"/>
    <property type="match status" value="2"/>
</dbReference>
<dbReference type="InterPro" id="IPR036691">
    <property type="entry name" value="Endo/exonu/phosph_ase_sf"/>
</dbReference>
<organism evidence="4 5">
    <name type="scientific">Actinacidiphila epipremni</name>
    <dbReference type="NCBI Taxonomy" id="2053013"/>
    <lineage>
        <taxon>Bacteria</taxon>
        <taxon>Bacillati</taxon>
        <taxon>Actinomycetota</taxon>
        <taxon>Actinomycetes</taxon>
        <taxon>Kitasatosporales</taxon>
        <taxon>Streptomycetaceae</taxon>
        <taxon>Actinacidiphila</taxon>
    </lineage>
</organism>
<dbReference type="InterPro" id="IPR013783">
    <property type="entry name" value="Ig-like_fold"/>
</dbReference>
<dbReference type="NCBIfam" id="NF047446">
    <property type="entry name" value="barrel_OmpL47"/>
    <property type="match status" value="1"/>
</dbReference>
<dbReference type="Pfam" id="PF02839">
    <property type="entry name" value="CBM_5_12"/>
    <property type="match status" value="1"/>
</dbReference>
<evidence type="ECO:0000256" key="1">
    <source>
        <dbReference type="ARBA" id="ARBA00022801"/>
    </source>
</evidence>